<gene>
    <name evidence="1" type="ORF">MPEBLZ_02873</name>
</gene>
<organism evidence="1 2">
    <name type="scientific">Candidatus Methanoperedens nitratireducens</name>
    <dbReference type="NCBI Taxonomy" id="1392998"/>
    <lineage>
        <taxon>Archaea</taxon>
        <taxon>Methanobacteriati</taxon>
        <taxon>Methanobacteriota</taxon>
        <taxon>Stenosarchaea group</taxon>
        <taxon>Methanomicrobia</taxon>
        <taxon>Methanosarcinales</taxon>
        <taxon>ANME-2 cluster</taxon>
        <taxon>Candidatus Methanoperedentaceae</taxon>
        <taxon>Candidatus Methanoperedens</taxon>
    </lineage>
</organism>
<proteinExistence type="predicted"/>
<evidence type="ECO:0000313" key="1">
    <source>
        <dbReference type="EMBL" id="KPQ42568.1"/>
    </source>
</evidence>
<accession>A0A0P8DXW6</accession>
<sequence length="489" mass="55776">MQDLFNILRGTMNFSRHISIDDEYLKKMEPYINKHNGNMGAALRDMICQAGKYNQAFNSSAIDTSLFNWMLQEIDDILVPGDVLDKLISPMLINSMGKLEENINKRLTGLEWGVNLCLKCDNDNFPAGVLLTIRGSPRKIKFIAGLVSQFLVKNSLIRSPLAVRSVVNFNECIKVELSLSDKTEAEDSLITFFGGLNGILGTVKGRPDFWIPIIKGHHLSNYNMVTIHRNSFEDILANDIPGGEVMIEFLAKRPIREIPLKDLLWLLKEVYENSRIVDRVEIENDKLVIFHNYRAKQAVDKLKRIILTLLESNGHLYDGKSTANMIVLTHRPHIGLKINELIDNLKTGSNKVDQELLMFVTFLNGLKDIPDIPLSLSVLGRRLGKSIMQEYELENNIKEWNLEKFKNAFEIIDSKLHRESEWKADGKNLHYTIRKCSIARNDPSKCICHTIRETFKGAMNYAFSNKAVLDVQKLLSQGDNFCEVVVRIQ</sequence>
<dbReference type="Proteomes" id="UP000050360">
    <property type="component" value="Unassembled WGS sequence"/>
</dbReference>
<reference evidence="1 2" key="1">
    <citation type="submission" date="2015-09" db="EMBL/GenBank/DDBJ databases">
        <title>A metagenomics-based metabolic model of nitrate-dependent anaerobic oxidation of methane by Methanoperedens-like archaea.</title>
        <authorList>
            <person name="Arshad A."/>
            <person name="Speth D.R."/>
            <person name="De Graaf R.M."/>
            <person name="Op Den Camp H.J."/>
            <person name="Jetten M.S."/>
            <person name="Welte C.U."/>
        </authorList>
    </citation>
    <scope>NUCLEOTIDE SEQUENCE [LARGE SCALE GENOMIC DNA]</scope>
</reference>
<evidence type="ECO:0000313" key="2">
    <source>
        <dbReference type="Proteomes" id="UP000050360"/>
    </source>
</evidence>
<protein>
    <submittedName>
        <fullName evidence="1">Uncharacterized protein</fullName>
    </submittedName>
</protein>
<dbReference type="Gene3D" id="3.30.1380.20">
    <property type="entry name" value="Trafficking protein particle complex subunit 3"/>
    <property type="match status" value="1"/>
</dbReference>
<comment type="caution">
    <text evidence="1">The sequence shown here is derived from an EMBL/GenBank/DDBJ whole genome shotgun (WGS) entry which is preliminary data.</text>
</comment>
<dbReference type="AlphaFoldDB" id="A0A0P8DXW6"/>
<name>A0A0P8DXW6_9EURY</name>
<dbReference type="EMBL" id="LKCM01000221">
    <property type="protein sequence ID" value="KPQ42568.1"/>
    <property type="molecule type" value="Genomic_DNA"/>
</dbReference>